<keyword evidence="3" id="KW-1185">Reference proteome</keyword>
<feature type="compositionally biased region" description="Basic and acidic residues" evidence="1">
    <location>
        <begin position="86"/>
        <end position="97"/>
    </location>
</feature>
<gene>
    <name evidence="2" type="ORF">CDAR_170451</name>
</gene>
<evidence type="ECO:0000313" key="3">
    <source>
        <dbReference type="Proteomes" id="UP001054837"/>
    </source>
</evidence>
<feature type="region of interest" description="Disordered" evidence="1">
    <location>
        <begin position="72"/>
        <end position="97"/>
    </location>
</feature>
<comment type="caution">
    <text evidence="2">The sequence shown here is derived from an EMBL/GenBank/DDBJ whole genome shotgun (WGS) entry which is preliminary data.</text>
</comment>
<organism evidence="2 3">
    <name type="scientific">Caerostris darwini</name>
    <dbReference type="NCBI Taxonomy" id="1538125"/>
    <lineage>
        <taxon>Eukaryota</taxon>
        <taxon>Metazoa</taxon>
        <taxon>Ecdysozoa</taxon>
        <taxon>Arthropoda</taxon>
        <taxon>Chelicerata</taxon>
        <taxon>Arachnida</taxon>
        <taxon>Araneae</taxon>
        <taxon>Araneomorphae</taxon>
        <taxon>Entelegynae</taxon>
        <taxon>Araneoidea</taxon>
        <taxon>Araneidae</taxon>
        <taxon>Caerostris</taxon>
    </lineage>
</organism>
<reference evidence="2 3" key="1">
    <citation type="submission" date="2021-06" db="EMBL/GenBank/DDBJ databases">
        <title>Caerostris darwini draft genome.</title>
        <authorList>
            <person name="Kono N."/>
            <person name="Arakawa K."/>
        </authorList>
    </citation>
    <scope>NUCLEOTIDE SEQUENCE [LARGE SCALE GENOMIC DNA]</scope>
</reference>
<evidence type="ECO:0000256" key="1">
    <source>
        <dbReference type="SAM" id="MobiDB-lite"/>
    </source>
</evidence>
<dbReference type="Proteomes" id="UP001054837">
    <property type="component" value="Unassembled WGS sequence"/>
</dbReference>
<sequence>MDNGGHDRSISTIMHNSRQQGKILILSERRVIISHDADAVLHANKGQSIPRIIVCHHEPEVQIKLTPTPRYFGSFKKRPRPPDSNSRNHCEMFETPF</sequence>
<protein>
    <submittedName>
        <fullName evidence="2">Uncharacterized protein</fullName>
    </submittedName>
</protein>
<name>A0AAV4R8L6_9ARAC</name>
<accession>A0AAV4R8L6</accession>
<evidence type="ECO:0000313" key="2">
    <source>
        <dbReference type="EMBL" id="GIY16443.1"/>
    </source>
</evidence>
<proteinExistence type="predicted"/>
<dbReference type="EMBL" id="BPLQ01005701">
    <property type="protein sequence ID" value="GIY16443.1"/>
    <property type="molecule type" value="Genomic_DNA"/>
</dbReference>
<dbReference type="AlphaFoldDB" id="A0AAV4R8L6"/>